<protein>
    <submittedName>
        <fullName evidence="6">Amyloid-beta A4 protein-binding family A member 1</fullName>
    </submittedName>
</protein>
<dbReference type="SUPFAM" id="SSF50729">
    <property type="entry name" value="PH domain-like"/>
    <property type="match status" value="1"/>
</dbReference>
<dbReference type="InterPro" id="IPR011993">
    <property type="entry name" value="PH-like_dom_sf"/>
</dbReference>
<dbReference type="FunFam" id="2.30.42.10:FF:000017">
    <property type="entry name" value="Amyloid beta A4 protein-binding family A member 1"/>
    <property type="match status" value="1"/>
</dbReference>
<dbReference type="Pfam" id="PF00640">
    <property type="entry name" value="PID"/>
    <property type="match status" value="1"/>
</dbReference>
<feature type="domain" description="PDZ" evidence="5">
    <location>
        <begin position="120"/>
        <end position="191"/>
    </location>
</feature>
<gene>
    <name evidence="6" type="ORF">DPX16_13913</name>
</gene>
<dbReference type="PANTHER" id="PTHR12345:SF14">
    <property type="entry name" value="AMYLOID-BETA A4 PRECURSOR PROTEIN-BINDING FAMILY A MEMBER 1"/>
    <property type="match status" value="1"/>
</dbReference>
<dbReference type="PROSITE" id="PS01179">
    <property type="entry name" value="PID"/>
    <property type="match status" value="1"/>
</dbReference>
<dbReference type="GO" id="GO:0007268">
    <property type="term" value="P:chemical synaptic transmission"/>
    <property type="evidence" value="ECO:0007669"/>
    <property type="project" value="TreeGrafter"/>
</dbReference>
<dbReference type="GO" id="GO:0043197">
    <property type="term" value="C:dendritic spine"/>
    <property type="evidence" value="ECO:0007669"/>
    <property type="project" value="TreeGrafter"/>
</dbReference>
<feature type="domain" description="PID" evidence="4">
    <location>
        <begin position="1"/>
        <end position="107"/>
    </location>
</feature>
<dbReference type="GO" id="GO:0001540">
    <property type="term" value="F:amyloid-beta binding"/>
    <property type="evidence" value="ECO:0007669"/>
    <property type="project" value="TreeGrafter"/>
</dbReference>
<evidence type="ECO:0000256" key="1">
    <source>
        <dbReference type="ARBA" id="ARBA00022448"/>
    </source>
</evidence>
<dbReference type="Pfam" id="PF00595">
    <property type="entry name" value="PDZ"/>
    <property type="match status" value="1"/>
</dbReference>
<organism evidence="6 7">
    <name type="scientific">Anabarilius grahami</name>
    <name type="common">Kanglang fish</name>
    <name type="synonym">Barilius grahami</name>
    <dbReference type="NCBI Taxonomy" id="495550"/>
    <lineage>
        <taxon>Eukaryota</taxon>
        <taxon>Metazoa</taxon>
        <taxon>Chordata</taxon>
        <taxon>Craniata</taxon>
        <taxon>Vertebrata</taxon>
        <taxon>Euteleostomi</taxon>
        <taxon>Actinopterygii</taxon>
        <taxon>Neopterygii</taxon>
        <taxon>Teleostei</taxon>
        <taxon>Ostariophysi</taxon>
        <taxon>Cypriniformes</taxon>
        <taxon>Xenocyprididae</taxon>
        <taxon>Xenocypridinae</taxon>
        <taxon>Xenocypridinae incertae sedis</taxon>
        <taxon>Anabarilius</taxon>
    </lineage>
</organism>
<dbReference type="SMART" id="SM00228">
    <property type="entry name" value="PDZ"/>
    <property type="match status" value="1"/>
</dbReference>
<proteinExistence type="predicted"/>
<comment type="caution">
    <text evidence="6">The sequence shown here is derived from an EMBL/GenBank/DDBJ whole genome shotgun (WGS) entry which is preliminary data.</text>
</comment>
<dbReference type="InterPro" id="IPR041489">
    <property type="entry name" value="PDZ_6"/>
</dbReference>
<dbReference type="OrthoDB" id="5987010at2759"/>
<keyword evidence="7" id="KW-1185">Reference proteome</keyword>
<sequence>MMDHPLRTISYIADIGNIVVLMARRRMPRSDSQEDMEASDPAQDEKRQYKMICHVFESEDAQLIAQSIGQAFSVAYQEFLRANGINPEDLSQKEYSDLLNTQDMYNDDLIHFSKSENCKDVYIEKQKGEILGLVIVESGWGSILPTVIIANMMHGGPAEKSGRLNIGDQIMSINGTSLVGLPLSTCQSIIKICSLMRGGIAERGGVRVGHRIIEINSQSVVATPHEKIVHILSNAVGELSFSHVVVFIIPSPGWGRVCFLSFHAYTVCLIRRSEDSFSEDSYKTVWAFLFQAAGSCPRAHPGISSRTSACPALRPCLELCPGEGAEITTAAQVKDARPFAQRQRVGGELRLHLSVEGGLSWGNL</sequence>
<name>A0A3N0Y8F0_ANAGA</name>
<dbReference type="AlphaFoldDB" id="A0A3N0Y8F0"/>
<dbReference type="SUPFAM" id="SSF50156">
    <property type="entry name" value="PDZ domain-like"/>
    <property type="match status" value="2"/>
</dbReference>
<evidence type="ECO:0000259" key="5">
    <source>
        <dbReference type="PROSITE" id="PS50106"/>
    </source>
</evidence>
<dbReference type="Gene3D" id="2.30.29.30">
    <property type="entry name" value="Pleckstrin-homology domain (PH domain)/Phosphotyrosine-binding domain (PTB)"/>
    <property type="match status" value="1"/>
</dbReference>
<dbReference type="InterPro" id="IPR006020">
    <property type="entry name" value="PTB/PI_dom"/>
</dbReference>
<dbReference type="PANTHER" id="PTHR12345">
    <property type="entry name" value="SYNTENIN RELATED"/>
    <property type="match status" value="1"/>
</dbReference>
<dbReference type="CDD" id="cd06720">
    <property type="entry name" value="PDZ1_APBA1_3-like"/>
    <property type="match status" value="1"/>
</dbReference>
<dbReference type="GO" id="GO:0005886">
    <property type="term" value="C:plasma membrane"/>
    <property type="evidence" value="ECO:0007669"/>
    <property type="project" value="TreeGrafter"/>
</dbReference>
<evidence type="ECO:0000259" key="4">
    <source>
        <dbReference type="PROSITE" id="PS01179"/>
    </source>
</evidence>
<dbReference type="InterPro" id="IPR036034">
    <property type="entry name" value="PDZ_sf"/>
</dbReference>
<reference evidence="6 7" key="1">
    <citation type="submission" date="2018-10" db="EMBL/GenBank/DDBJ databases">
        <title>Genome assembly for a Yunnan-Guizhou Plateau 3E fish, Anabarilius grahami (Regan), and its evolutionary and genetic applications.</title>
        <authorList>
            <person name="Jiang W."/>
        </authorList>
    </citation>
    <scope>NUCLEOTIDE SEQUENCE [LARGE SCALE GENOMIC DNA]</scope>
    <source>
        <strain evidence="6">AG-KIZ</strain>
        <tissue evidence="6">Muscle</tissue>
    </source>
</reference>
<accession>A0A3N0Y8F0</accession>
<evidence type="ECO:0000313" key="7">
    <source>
        <dbReference type="Proteomes" id="UP000281406"/>
    </source>
</evidence>
<evidence type="ECO:0000256" key="3">
    <source>
        <dbReference type="ARBA" id="ARBA00022737"/>
    </source>
</evidence>
<feature type="domain" description="PDZ" evidence="5">
    <location>
        <begin position="192"/>
        <end position="241"/>
    </location>
</feature>
<keyword evidence="1" id="KW-0813">Transport</keyword>
<dbReference type="Proteomes" id="UP000281406">
    <property type="component" value="Unassembled WGS sequence"/>
</dbReference>
<dbReference type="InterPro" id="IPR001478">
    <property type="entry name" value="PDZ"/>
</dbReference>
<dbReference type="Pfam" id="PF17820">
    <property type="entry name" value="PDZ_6"/>
    <property type="match status" value="1"/>
</dbReference>
<keyword evidence="2" id="KW-0597">Phosphoprotein</keyword>
<dbReference type="EMBL" id="RJVU01049572">
    <property type="protein sequence ID" value="ROL42506.1"/>
    <property type="molecule type" value="Genomic_DNA"/>
</dbReference>
<dbReference type="InterPro" id="IPR051230">
    <property type="entry name" value="APP-Binding"/>
</dbReference>
<dbReference type="PROSITE" id="PS50106">
    <property type="entry name" value="PDZ"/>
    <property type="match status" value="2"/>
</dbReference>
<evidence type="ECO:0000313" key="6">
    <source>
        <dbReference type="EMBL" id="ROL42506.1"/>
    </source>
</evidence>
<evidence type="ECO:0000256" key="2">
    <source>
        <dbReference type="ARBA" id="ARBA00022553"/>
    </source>
</evidence>
<dbReference type="Gene3D" id="2.30.42.10">
    <property type="match status" value="2"/>
</dbReference>
<keyword evidence="3" id="KW-0677">Repeat</keyword>
<dbReference type="GO" id="GO:0005737">
    <property type="term" value="C:cytoplasm"/>
    <property type="evidence" value="ECO:0007669"/>
    <property type="project" value="TreeGrafter"/>
</dbReference>